<feature type="domain" description="CobN/magnesium chelatase" evidence="1">
    <location>
        <begin position="706"/>
        <end position="1144"/>
    </location>
</feature>
<dbReference type="AlphaFoldDB" id="A0A1H6HF53"/>
<dbReference type="EMBL" id="FNWO01000004">
    <property type="protein sequence ID" value="SEH32884.1"/>
    <property type="molecule type" value="Genomic_DNA"/>
</dbReference>
<sequence length="1194" mass="127726">MIRVTFLFSHPVLDRVWDRAAARLAVRGIAVRVLSQSAAIDWTAFAEESVALVDAAWVEVTRASAGFGAVIAAAQRCPFAVAAGLESRAALGDARAACRTTVSSYLRAGTEADLENAVLALLQGAGRIDQMPPPPTEPLLLGVHHPAAFQPWDDSAAYLDWAASRLAAEAPAVAILFDRNAWLNDDLAAIDALIDGLEEAGLVPVALFCASDLARGWGLPDHPLSLWLEALGPRLAVIWNAAGLHGADIESDPFTRHAVPVIQLLRDWSHDEEGWRADERGLNPVSVIFGLTRPEMMGTTDPTLFACTWRGDGEIRRAVPVADQIARLVGRTRALIRLRQKDKSDKSVAILLHNPPCKGMEATIGSAPGLDALDSTVRLLHRLGDEGYDVGTPPADGAALLDLIRDRRAVQEFRWTTTGEIIARGGALALIDEASYRADFASLPEPVQTAIDAAWGAFPGQAMVAPASVGGGPALVISGLRFGNILVMTEPKRGCHRARCDGEVCRILHDPQIPPPHHWLATFWFLRRTIDAVVVMGSESPLEYLPGKRTALSESCYPVLSLGDLPVIQPSLISAMGETMMARRRGRAVTIGHLGAPVARADSLGGDWDELEEITRQYRGAEGARRGELAARLSLALRAMGLIGDAPAAAELETAIESLPRRLRSLRARTLALDPHVLGRVPDESNTGLYVAEARGTSGRPVDEDRLRAALAETGGELDAVLAALSGRFVTPGPGGHLSRGRVECLPTGRNPFGVDLRRIPTEAAWAVGARMGEKLLRAWSADSDEPFPRTVGLSLWSSDAFQADGETTAQALWLLGCRPCRDANGRVEGVEPIPLADLVIVDPDGSVRPRPRLDVVVQISGVVRDTLPGLCGLIDRAVALVAALDEPPDRNLLRAHVEDRLAVLGKTMNAERSVLRRLAQARVFGPAEGGYGGAMGLALDASAWDSDADLAEIVVNRAGQAYGAGGIALAGGEAMLGEYAEALRRTDLWCQRQGSPEADLLSSSCGIEGGGAAAAAQRGLGGGRMRLFWSDSQTGPEGEVRSLAEELTQSLALTLLNPAWLARTRTQGYGGAQAMSDRVNRLFGWSATAHAVSRAQFDAVHDRLVGDSATRDWLLQTNPHALDEIVRRLLEAQARGLWQIDAARLSALQAAMLAVEGDQEERRGTVEGEFQGGAVTILTESAVKEWTHVFRVR</sequence>
<evidence type="ECO:0000259" key="1">
    <source>
        <dbReference type="Pfam" id="PF02514"/>
    </source>
</evidence>
<dbReference type="Proteomes" id="UP000182983">
    <property type="component" value="Unassembled WGS sequence"/>
</dbReference>
<dbReference type="OrthoDB" id="9757976at2"/>
<feature type="domain" description="CobN/magnesium chelatase" evidence="1">
    <location>
        <begin position="104"/>
        <end position="694"/>
    </location>
</feature>
<dbReference type="CDD" id="cd10150">
    <property type="entry name" value="CobN_like"/>
    <property type="match status" value="1"/>
</dbReference>
<gene>
    <name evidence="2" type="ORF">SAMN04244559_01347</name>
</gene>
<dbReference type="PANTHER" id="PTHR44119:SF4">
    <property type="entry name" value="AEROBIC COBALTOCHELATASE SUBUNIT COBN"/>
    <property type="match status" value="1"/>
</dbReference>
<accession>A0A1H6HF53</accession>
<dbReference type="PANTHER" id="PTHR44119">
    <property type="entry name" value="MAGNESIUM-CHELATASE SUBUNIT CHLH, CHLOROPLASTIC"/>
    <property type="match status" value="1"/>
</dbReference>
<dbReference type="RefSeq" id="WP_074766786.1">
    <property type="nucleotide sequence ID" value="NZ_FNWO01000004.1"/>
</dbReference>
<reference evidence="3" key="1">
    <citation type="submission" date="2016-10" db="EMBL/GenBank/DDBJ databases">
        <authorList>
            <person name="Varghese N."/>
            <person name="Submissions S."/>
        </authorList>
    </citation>
    <scope>NUCLEOTIDE SEQUENCE [LARGE SCALE GENOMIC DNA]</scope>
    <source>
        <strain evidence="3">DSM 13234</strain>
    </source>
</reference>
<dbReference type="InterPro" id="IPR003672">
    <property type="entry name" value="CobN/Mg_chltase"/>
</dbReference>
<evidence type="ECO:0000313" key="3">
    <source>
        <dbReference type="Proteomes" id="UP000182983"/>
    </source>
</evidence>
<keyword evidence="3" id="KW-1185">Reference proteome</keyword>
<organism evidence="2 3">
    <name type="scientific">Magnetospirillum fulvum</name>
    <name type="common">Rhodospirillum fulvum</name>
    <dbReference type="NCBI Taxonomy" id="1082"/>
    <lineage>
        <taxon>Bacteria</taxon>
        <taxon>Pseudomonadati</taxon>
        <taxon>Pseudomonadota</taxon>
        <taxon>Alphaproteobacteria</taxon>
        <taxon>Rhodospirillales</taxon>
        <taxon>Rhodospirillaceae</taxon>
        <taxon>Magnetospirillum</taxon>
    </lineage>
</organism>
<protein>
    <submittedName>
        <fullName evidence="2">Cobaltochelatase CobN</fullName>
    </submittedName>
</protein>
<name>A0A1H6HF53_MAGFU</name>
<dbReference type="Pfam" id="PF02514">
    <property type="entry name" value="CobN-Mg_chel"/>
    <property type="match status" value="2"/>
</dbReference>
<proteinExistence type="predicted"/>
<evidence type="ECO:0000313" key="2">
    <source>
        <dbReference type="EMBL" id="SEH32884.1"/>
    </source>
</evidence>